<dbReference type="Pfam" id="PF00474">
    <property type="entry name" value="SSF"/>
    <property type="match status" value="1"/>
</dbReference>
<evidence type="ECO:0000256" key="1">
    <source>
        <dbReference type="ARBA" id="ARBA00004651"/>
    </source>
</evidence>
<proteinExistence type="inferred from homology"/>
<evidence type="ECO:0000256" key="2">
    <source>
        <dbReference type="ARBA" id="ARBA00006434"/>
    </source>
</evidence>
<feature type="transmembrane region" description="Helical" evidence="12">
    <location>
        <begin position="15"/>
        <end position="37"/>
    </location>
</feature>
<evidence type="ECO:0000256" key="6">
    <source>
        <dbReference type="ARBA" id="ARBA00022989"/>
    </source>
</evidence>
<dbReference type="PROSITE" id="PS50283">
    <property type="entry name" value="NA_SOLUT_SYMP_3"/>
    <property type="match status" value="1"/>
</dbReference>
<keyword evidence="6 12" id="KW-1133">Transmembrane helix</keyword>
<dbReference type="OrthoDB" id="6431761at2759"/>
<dbReference type="GO" id="GO:0005886">
    <property type="term" value="C:plasma membrane"/>
    <property type="evidence" value="ECO:0007669"/>
    <property type="project" value="UniProtKB-SubCell"/>
</dbReference>
<dbReference type="PANTHER" id="PTHR42985">
    <property type="entry name" value="SODIUM-COUPLED MONOCARBOXYLATE TRANSPORTER"/>
    <property type="match status" value="1"/>
</dbReference>
<evidence type="ECO:0000256" key="11">
    <source>
        <dbReference type="RuleBase" id="RU362091"/>
    </source>
</evidence>
<feature type="transmembrane region" description="Helical" evidence="12">
    <location>
        <begin position="84"/>
        <end position="106"/>
    </location>
</feature>
<dbReference type="GO" id="GO:0015293">
    <property type="term" value="F:symporter activity"/>
    <property type="evidence" value="ECO:0007669"/>
    <property type="project" value="TreeGrafter"/>
</dbReference>
<evidence type="ECO:0000256" key="3">
    <source>
        <dbReference type="ARBA" id="ARBA00022448"/>
    </source>
</evidence>
<feature type="transmembrane region" description="Helical" evidence="12">
    <location>
        <begin position="58"/>
        <end position="78"/>
    </location>
</feature>
<keyword evidence="14" id="KW-1185">Reference proteome</keyword>
<dbReference type="GO" id="GO:0006814">
    <property type="term" value="P:sodium ion transport"/>
    <property type="evidence" value="ECO:0007669"/>
    <property type="project" value="UniProtKB-KW"/>
</dbReference>
<reference evidence="13" key="1">
    <citation type="submission" date="2020-08" db="EMBL/GenBank/DDBJ databases">
        <title>Multicomponent nature underlies the extraordinary mechanical properties of spider dragline silk.</title>
        <authorList>
            <person name="Kono N."/>
            <person name="Nakamura H."/>
            <person name="Mori M."/>
            <person name="Yoshida Y."/>
            <person name="Ohtoshi R."/>
            <person name="Malay A.D."/>
            <person name="Moran D.A.P."/>
            <person name="Tomita M."/>
            <person name="Numata K."/>
            <person name="Arakawa K."/>
        </authorList>
    </citation>
    <scope>NUCLEOTIDE SEQUENCE</scope>
</reference>
<dbReference type="EMBL" id="BMAW01013464">
    <property type="protein sequence ID" value="GFT34188.1"/>
    <property type="molecule type" value="Genomic_DNA"/>
</dbReference>
<keyword evidence="9 12" id="KW-0472">Membrane</keyword>
<comment type="caution">
    <text evidence="13">The sequence shown here is derived from an EMBL/GenBank/DDBJ whole genome shotgun (WGS) entry which is preliminary data.</text>
</comment>
<evidence type="ECO:0000256" key="8">
    <source>
        <dbReference type="ARBA" id="ARBA00023065"/>
    </source>
</evidence>
<keyword evidence="3" id="KW-0813">Transport</keyword>
<dbReference type="InterPro" id="IPR051163">
    <property type="entry name" value="Sodium:Solute_Symporter_SSF"/>
</dbReference>
<keyword evidence="8" id="KW-0406">Ion transport</keyword>
<dbReference type="AlphaFoldDB" id="A0A8X6TNF3"/>
<sequence>MEENNMNLSQASFTAIDYFIFALLLILSSSVGVYYLFSDRRKPYKEYFLTNRSMPITPIAFSIMASVMSAITILGVAAESYFYGTQYAMISLGYVIVTPISAYVFLPVFYNMQTTSIFEVGLSMHLFSKSVATIVINIISKSIKITVKESPEFFAW</sequence>
<keyword evidence="5 12" id="KW-0812">Transmembrane</keyword>
<evidence type="ECO:0000313" key="13">
    <source>
        <dbReference type="EMBL" id="GFT34188.1"/>
    </source>
</evidence>
<dbReference type="InterPro" id="IPR038377">
    <property type="entry name" value="Na/Glc_symporter_sf"/>
</dbReference>
<dbReference type="Gene3D" id="1.20.1730.10">
    <property type="entry name" value="Sodium/glucose cotransporter"/>
    <property type="match status" value="1"/>
</dbReference>
<dbReference type="Proteomes" id="UP000887013">
    <property type="component" value="Unassembled WGS sequence"/>
</dbReference>
<evidence type="ECO:0000313" key="14">
    <source>
        <dbReference type="Proteomes" id="UP000887013"/>
    </source>
</evidence>
<dbReference type="PANTHER" id="PTHR42985:SF40">
    <property type="entry name" value="LD47995P-RELATED"/>
    <property type="match status" value="1"/>
</dbReference>
<evidence type="ECO:0000256" key="12">
    <source>
        <dbReference type="SAM" id="Phobius"/>
    </source>
</evidence>
<accession>A0A8X6TNF3</accession>
<comment type="similarity">
    <text evidence="2 11">Belongs to the sodium:solute symporter (SSF) (TC 2.A.21) family.</text>
</comment>
<keyword evidence="7" id="KW-0915">Sodium</keyword>
<comment type="subcellular location">
    <subcellularLocation>
        <location evidence="1">Cell membrane</location>
        <topology evidence="1">Multi-pass membrane protein</topology>
    </subcellularLocation>
</comment>
<evidence type="ECO:0000256" key="7">
    <source>
        <dbReference type="ARBA" id="ARBA00023053"/>
    </source>
</evidence>
<name>A0A8X6TNF3_NEPPI</name>
<keyword evidence="10" id="KW-0739">Sodium transport</keyword>
<dbReference type="InterPro" id="IPR001734">
    <property type="entry name" value="Na/solute_symporter"/>
</dbReference>
<keyword evidence="4" id="KW-1003">Cell membrane</keyword>
<evidence type="ECO:0000256" key="10">
    <source>
        <dbReference type="ARBA" id="ARBA00023201"/>
    </source>
</evidence>
<gene>
    <name evidence="13" type="primary">CG32669</name>
    <name evidence="13" type="ORF">NPIL_490911</name>
</gene>
<evidence type="ECO:0000256" key="9">
    <source>
        <dbReference type="ARBA" id="ARBA00023136"/>
    </source>
</evidence>
<evidence type="ECO:0000256" key="5">
    <source>
        <dbReference type="ARBA" id="ARBA00022692"/>
    </source>
</evidence>
<organism evidence="13 14">
    <name type="scientific">Nephila pilipes</name>
    <name type="common">Giant wood spider</name>
    <name type="synonym">Nephila maculata</name>
    <dbReference type="NCBI Taxonomy" id="299642"/>
    <lineage>
        <taxon>Eukaryota</taxon>
        <taxon>Metazoa</taxon>
        <taxon>Ecdysozoa</taxon>
        <taxon>Arthropoda</taxon>
        <taxon>Chelicerata</taxon>
        <taxon>Arachnida</taxon>
        <taxon>Araneae</taxon>
        <taxon>Araneomorphae</taxon>
        <taxon>Entelegynae</taxon>
        <taxon>Araneoidea</taxon>
        <taxon>Nephilidae</taxon>
        <taxon>Nephila</taxon>
    </lineage>
</organism>
<protein>
    <submittedName>
        <fullName evidence="13">Putative sodium-dependent multivitamin transporter</fullName>
    </submittedName>
</protein>
<evidence type="ECO:0000256" key="4">
    <source>
        <dbReference type="ARBA" id="ARBA00022475"/>
    </source>
</evidence>